<dbReference type="Proteomes" id="UP000053433">
    <property type="component" value="Unassembled WGS sequence"/>
</dbReference>
<feature type="transmembrane region" description="Helical" evidence="1">
    <location>
        <begin position="43"/>
        <end position="63"/>
    </location>
</feature>
<keyword evidence="1" id="KW-0472">Membrane</keyword>
<feature type="transmembrane region" description="Helical" evidence="1">
    <location>
        <begin position="290"/>
        <end position="309"/>
    </location>
</feature>
<keyword evidence="1" id="KW-1133">Transmembrane helix</keyword>
<dbReference type="RefSeq" id="WP_058723477.1">
    <property type="nucleotide sequence ID" value="NZ_LMUA01000018.1"/>
</dbReference>
<keyword evidence="1" id="KW-0812">Transmembrane</keyword>
<evidence type="ECO:0000313" key="2">
    <source>
        <dbReference type="EMBL" id="KUE75649.1"/>
    </source>
</evidence>
<organism evidence="2 3">
    <name type="scientific">Ruthenibacterium lactatiformans</name>
    <dbReference type="NCBI Taxonomy" id="1550024"/>
    <lineage>
        <taxon>Bacteria</taxon>
        <taxon>Bacillati</taxon>
        <taxon>Bacillota</taxon>
        <taxon>Clostridia</taxon>
        <taxon>Eubacteriales</taxon>
        <taxon>Oscillospiraceae</taxon>
        <taxon>Ruthenibacterium</taxon>
    </lineage>
</organism>
<comment type="caution">
    <text evidence="2">The sequence shown here is derived from an EMBL/GenBank/DDBJ whole genome shotgun (WGS) entry which is preliminary data.</text>
</comment>
<feature type="transmembrane region" description="Helical" evidence="1">
    <location>
        <begin position="232"/>
        <end position="251"/>
    </location>
</feature>
<feature type="transmembrane region" description="Helical" evidence="1">
    <location>
        <begin position="122"/>
        <end position="146"/>
    </location>
</feature>
<dbReference type="AlphaFoldDB" id="A0A0W7TPA9"/>
<feature type="transmembrane region" description="Helical" evidence="1">
    <location>
        <begin position="152"/>
        <end position="174"/>
    </location>
</feature>
<gene>
    <name evidence="2" type="ORF">ASJ35_12820</name>
</gene>
<dbReference type="EMBL" id="LMUA01000018">
    <property type="protein sequence ID" value="KUE75649.1"/>
    <property type="molecule type" value="Genomic_DNA"/>
</dbReference>
<feature type="transmembrane region" description="Helical" evidence="1">
    <location>
        <begin position="321"/>
        <end position="342"/>
    </location>
</feature>
<protein>
    <recommendedName>
        <fullName evidence="4">Sporulation integral membrane protein YlbJ</fullName>
    </recommendedName>
</protein>
<evidence type="ECO:0000256" key="1">
    <source>
        <dbReference type="SAM" id="Phobius"/>
    </source>
</evidence>
<proteinExistence type="predicted"/>
<sequence>MNILKIKRALAELVWTGALLFAAASVFLRPGAAAGGVLRGLSVCYETVIPALFPFLVLSRLLLESRAANALGLLLRPYTRLLGLHSTKAPAAMLCGVLGGFAGGAKAVDVLYRTGELTAAEAALLLVCTIGSGPGFVVSSVGALMLGSAGAGWLLLGAQLGASLVCGLAAALFVRLRKRGSMAGRFRAAVACAAQTGKGMPAGRCSVTQKTQPDAVPSQTGFVPAVRDSVNAIVMLCGYVTLFSFFAAIAVPTGADASVRFWATLPLEVTSACRAACETASAWRTQLCCAALSVMGASVFLQVRALLAPRIPLLPLLLSRLLHLPLSLLLFGLLAKLFPMALSAGAQWDASPLLAVRMPPDVMLILFAMAALACGALPVPRYLRRR</sequence>
<name>A0A0W7TPA9_9FIRM</name>
<feature type="transmembrane region" description="Helical" evidence="1">
    <location>
        <begin position="362"/>
        <end position="383"/>
    </location>
</feature>
<evidence type="ECO:0008006" key="4">
    <source>
        <dbReference type="Google" id="ProtNLM"/>
    </source>
</evidence>
<accession>A0A0W7TPA9</accession>
<reference evidence="2 3" key="1">
    <citation type="submission" date="2015-10" db="EMBL/GenBank/DDBJ databases">
        <title>A novel member of the family Ruminococcaceae isolated from human faeces.</title>
        <authorList>
            <person name="Shkoporov A.N."/>
            <person name="Chaplin A.V."/>
            <person name="Motuzova O.V."/>
            <person name="Kafarskaia L.I."/>
            <person name="Efimov B.A."/>
        </authorList>
    </citation>
    <scope>NUCLEOTIDE SEQUENCE [LARGE SCALE GENOMIC DNA]</scope>
    <source>
        <strain evidence="2 3">668</strain>
    </source>
</reference>
<evidence type="ECO:0000313" key="3">
    <source>
        <dbReference type="Proteomes" id="UP000053433"/>
    </source>
</evidence>